<gene>
    <name evidence="2" type="ORF">M5D96_004843</name>
</gene>
<dbReference type="Proteomes" id="UP001059596">
    <property type="component" value="Unassembled WGS sequence"/>
</dbReference>
<name>A0A9P9YUW1_9MUSC</name>
<evidence type="ECO:0000313" key="3">
    <source>
        <dbReference type="Proteomes" id="UP001059596"/>
    </source>
</evidence>
<reference evidence="2" key="1">
    <citation type="journal article" date="2023" name="Genome Biol. Evol.">
        <title>Long-read-based Genome Assembly of Drosophila gunungcola Reveals Fewer Chemosensory Genes in Flower-breeding Species.</title>
        <authorList>
            <person name="Negi A."/>
            <person name="Liao B.Y."/>
            <person name="Yeh S.D."/>
        </authorList>
    </citation>
    <scope>NUCLEOTIDE SEQUENCE</scope>
    <source>
        <strain evidence="2">Sukarami</strain>
    </source>
</reference>
<evidence type="ECO:0000256" key="1">
    <source>
        <dbReference type="SAM" id="Phobius"/>
    </source>
</evidence>
<evidence type="ECO:0000313" key="2">
    <source>
        <dbReference type="EMBL" id="KAI8043511.1"/>
    </source>
</evidence>
<accession>A0A9P9YUW1</accession>
<feature type="transmembrane region" description="Helical" evidence="1">
    <location>
        <begin position="6"/>
        <end position="27"/>
    </location>
</feature>
<keyword evidence="3" id="KW-1185">Reference proteome</keyword>
<keyword evidence="1" id="KW-1133">Transmembrane helix</keyword>
<dbReference type="EMBL" id="JAMKOV010000002">
    <property type="protein sequence ID" value="KAI8043511.1"/>
    <property type="molecule type" value="Genomic_DNA"/>
</dbReference>
<organism evidence="2 3">
    <name type="scientific">Drosophila gunungcola</name>
    <name type="common">fruit fly</name>
    <dbReference type="NCBI Taxonomy" id="103775"/>
    <lineage>
        <taxon>Eukaryota</taxon>
        <taxon>Metazoa</taxon>
        <taxon>Ecdysozoa</taxon>
        <taxon>Arthropoda</taxon>
        <taxon>Hexapoda</taxon>
        <taxon>Insecta</taxon>
        <taxon>Pterygota</taxon>
        <taxon>Neoptera</taxon>
        <taxon>Endopterygota</taxon>
        <taxon>Diptera</taxon>
        <taxon>Brachycera</taxon>
        <taxon>Muscomorpha</taxon>
        <taxon>Ephydroidea</taxon>
        <taxon>Drosophilidae</taxon>
        <taxon>Drosophila</taxon>
        <taxon>Sophophora</taxon>
    </lineage>
</organism>
<keyword evidence="1" id="KW-0472">Membrane</keyword>
<keyword evidence="1" id="KW-0812">Transmembrane</keyword>
<protein>
    <submittedName>
        <fullName evidence="2">Uncharacterized protein</fullName>
    </submittedName>
</protein>
<comment type="caution">
    <text evidence="2">The sequence shown here is derived from an EMBL/GenBank/DDBJ whole genome shotgun (WGS) entry which is preliminary data.</text>
</comment>
<proteinExistence type="predicted"/>
<sequence>MRWRTIVFVCCLFTLIFVGINVFFFNVTSMSFKDS</sequence>
<dbReference type="AlphaFoldDB" id="A0A9P9YUW1"/>